<dbReference type="EMBL" id="ATBP01000538">
    <property type="protein sequence ID" value="ETR69878.1"/>
    <property type="molecule type" value="Genomic_DNA"/>
</dbReference>
<dbReference type="AlphaFoldDB" id="A0A1V1P509"/>
<reference evidence="2" key="1">
    <citation type="submission" date="2012-11" db="EMBL/GenBank/DDBJ databases">
        <authorList>
            <person name="Lucero-Rivera Y.E."/>
            <person name="Tovar-Ramirez D."/>
        </authorList>
    </citation>
    <scope>NUCLEOTIDE SEQUENCE [LARGE SCALE GENOMIC DNA]</scope>
    <source>
        <strain evidence="2">Araruama</strain>
    </source>
</reference>
<sequence>MLPISVSMIGLPEQFNTALFSYIGNAYAGMGQIASFFSKQSDQYDFSFKITYILYDMFTPYRYDQRVAIILFWALWPFKRDHSYFVSFKHFFTHVYFCADHFKHNVLTTIRICNENKNYRNLFSAFFWIVSGCALS</sequence>
<evidence type="ECO:0000313" key="2">
    <source>
        <dbReference type="Proteomes" id="UP000189670"/>
    </source>
</evidence>
<comment type="caution">
    <text evidence="1">The sequence shown here is derived from an EMBL/GenBank/DDBJ whole genome shotgun (WGS) entry which is preliminary data.</text>
</comment>
<evidence type="ECO:0000313" key="1">
    <source>
        <dbReference type="EMBL" id="ETR69878.1"/>
    </source>
</evidence>
<organism evidence="1 2">
    <name type="scientific">Candidatus Magnetoglobus multicellularis str. Araruama</name>
    <dbReference type="NCBI Taxonomy" id="890399"/>
    <lineage>
        <taxon>Bacteria</taxon>
        <taxon>Pseudomonadati</taxon>
        <taxon>Thermodesulfobacteriota</taxon>
        <taxon>Desulfobacteria</taxon>
        <taxon>Desulfobacterales</taxon>
        <taxon>Desulfobacteraceae</taxon>
        <taxon>Candidatus Magnetoglobus</taxon>
    </lineage>
</organism>
<accession>A0A1V1P509</accession>
<gene>
    <name evidence="1" type="ORF">OMM_09223</name>
</gene>
<name>A0A1V1P509_9BACT</name>
<protein>
    <submittedName>
        <fullName evidence="1">Uncharacterized protein</fullName>
    </submittedName>
</protein>
<dbReference type="Proteomes" id="UP000189670">
    <property type="component" value="Unassembled WGS sequence"/>
</dbReference>
<proteinExistence type="predicted"/>